<dbReference type="RefSeq" id="WP_175171207.1">
    <property type="nucleotide sequence ID" value="NZ_CADIJQ010000009.1"/>
</dbReference>
<reference evidence="1 2" key="1">
    <citation type="submission" date="2020-04" db="EMBL/GenBank/DDBJ databases">
        <authorList>
            <person name="De Canck E."/>
        </authorList>
    </citation>
    <scope>NUCLEOTIDE SEQUENCE [LARGE SCALE GENOMIC DNA]</scope>
    <source>
        <strain evidence="1 2">LMG 3441</strain>
    </source>
</reference>
<name>A0A6S7AH47_9BURK</name>
<accession>A0A6S7AH47</accession>
<protein>
    <submittedName>
        <fullName evidence="1">Uncharacterized protein</fullName>
    </submittedName>
</protein>
<dbReference type="AlphaFoldDB" id="A0A6S7AH47"/>
<organism evidence="1 2">
    <name type="scientific">Achromobacter kerstersii</name>
    <dbReference type="NCBI Taxonomy" id="1353890"/>
    <lineage>
        <taxon>Bacteria</taxon>
        <taxon>Pseudomonadati</taxon>
        <taxon>Pseudomonadota</taxon>
        <taxon>Betaproteobacteria</taxon>
        <taxon>Burkholderiales</taxon>
        <taxon>Alcaligenaceae</taxon>
        <taxon>Achromobacter</taxon>
    </lineage>
</organism>
<keyword evidence="2" id="KW-1185">Reference proteome</keyword>
<evidence type="ECO:0000313" key="2">
    <source>
        <dbReference type="Proteomes" id="UP000494269"/>
    </source>
</evidence>
<gene>
    <name evidence="1" type="ORF">LMG3441_04788</name>
</gene>
<evidence type="ECO:0000313" key="1">
    <source>
        <dbReference type="EMBL" id="CAB3732251.1"/>
    </source>
</evidence>
<proteinExistence type="predicted"/>
<dbReference type="Proteomes" id="UP000494269">
    <property type="component" value="Unassembled WGS sequence"/>
</dbReference>
<dbReference type="EMBL" id="CADIJQ010000009">
    <property type="protein sequence ID" value="CAB3732251.1"/>
    <property type="molecule type" value="Genomic_DNA"/>
</dbReference>
<sequence>MVERRSHGWGTDDFAIYSSAQPYACFNDGETRLRFMRNVLCFVRNVLRFVRNVLCFARNVLRFVRNVLRFVRNVLRRRGRRGGLRECPARRPARSLGARACEIAWRAGLGDCPEIGQFLISGGRKLYSQE</sequence>